<reference evidence="1" key="1">
    <citation type="submission" date="2020-10" db="EMBL/GenBank/DDBJ databases">
        <title>Bacterium isolated from coastal waters sediment.</title>
        <authorList>
            <person name="Chen R.-J."/>
            <person name="Lu D.-C."/>
            <person name="Zhu K.-L."/>
            <person name="Du Z.-J."/>
        </authorList>
    </citation>
    <scope>NUCLEOTIDE SEQUENCE</scope>
    <source>
        <strain evidence="1">N1Y112</strain>
    </source>
</reference>
<comment type="caution">
    <text evidence="1">The sequence shown here is derived from an EMBL/GenBank/DDBJ whole genome shotgun (WGS) entry which is preliminary data.</text>
</comment>
<sequence length="129" mass="14930">MRIPLVAGLFALVGCTSNMTSEPGYYTLNLDRTQLCYSGNSNCLNLELIYPSHNEHQIARAYQLPSTSESWNVRQLVKLMLAPPGKQYEVKQTSDFSYLIPRNKATNSVWYHLEREQYDLYESNGRNFR</sequence>
<dbReference type="Proteomes" id="UP000640333">
    <property type="component" value="Unassembled WGS sequence"/>
</dbReference>
<evidence type="ECO:0000313" key="2">
    <source>
        <dbReference type="Proteomes" id="UP000640333"/>
    </source>
</evidence>
<organism evidence="1 2">
    <name type="scientific">Pontibacterium sinense</name>
    <dbReference type="NCBI Taxonomy" id="2781979"/>
    <lineage>
        <taxon>Bacteria</taxon>
        <taxon>Pseudomonadati</taxon>
        <taxon>Pseudomonadota</taxon>
        <taxon>Gammaproteobacteria</taxon>
        <taxon>Oceanospirillales</taxon>
        <taxon>Oceanospirillaceae</taxon>
        <taxon>Pontibacterium</taxon>
    </lineage>
</organism>
<proteinExistence type="predicted"/>
<accession>A0A8J7K4U3</accession>
<gene>
    <name evidence="1" type="ORF">IOQ59_02035</name>
</gene>
<evidence type="ECO:0000313" key="1">
    <source>
        <dbReference type="EMBL" id="MBE9396035.1"/>
    </source>
</evidence>
<name>A0A8J7K4U3_9GAMM</name>
<dbReference type="PROSITE" id="PS51257">
    <property type="entry name" value="PROKAR_LIPOPROTEIN"/>
    <property type="match status" value="1"/>
</dbReference>
<evidence type="ECO:0008006" key="3">
    <source>
        <dbReference type="Google" id="ProtNLM"/>
    </source>
</evidence>
<protein>
    <recommendedName>
        <fullName evidence="3">Lipoprotein</fullName>
    </recommendedName>
</protein>
<dbReference type="EMBL" id="JADEYS010000001">
    <property type="protein sequence ID" value="MBE9396035.1"/>
    <property type="molecule type" value="Genomic_DNA"/>
</dbReference>
<keyword evidence="2" id="KW-1185">Reference proteome</keyword>
<dbReference type="AlphaFoldDB" id="A0A8J7K4U3"/>